<protein>
    <recommendedName>
        <fullName evidence="4">BAR domain-containing protein</fullName>
    </recommendedName>
</protein>
<dbReference type="GO" id="GO:0008289">
    <property type="term" value="F:lipid binding"/>
    <property type="evidence" value="ECO:0007669"/>
    <property type="project" value="TreeGrafter"/>
</dbReference>
<dbReference type="PANTHER" id="PTHR47174">
    <property type="entry name" value="BRIDGING INTEGRATOR 3"/>
    <property type="match status" value="1"/>
</dbReference>
<dbReference type="FunFam" id="1.20.1270.60:FF:000014">
    <property type="entry name" value="Protein hob3, variant"/>
    <property type="match status" value="1"/>
</dbReference>
<evidence type="ECO:0000313" key="6">
    <source>
        <dbReference type="Proteomes" id="UP000604273"/>
    </source>
</evidence>
<gene>
    <name evidence="5" type="ORF">FGADI_2879</name>
</gene>
<comment type="caution">
    <text evidence="5">The sequence shown here is derived from an EMBL/GenBank/DDBJ whole genome shotgun (WGS) entry which is preliminary data.</text>
</comment>
<evidence type="ECO:0000256" key="2">
    <source>
        <dbReference type="ARBA" id="ARBA00022490"/>
    </source>
</evidence>
<feature type="domain" description="BAR" evidence="4">
    <location>
        <begin position="19"/>
        <end position="239"/>
    </location>
</feature>
<dbReference type="GO" id="GO:0097320">
    <property type="term" value="P:plasma membrane tubulation"/>
    <property type="evidence" value="ECO:0007669"/>
    <property type="project" value="TreeGrafter"/>
</dbReference>
<evidence type="ECO:0000259" key="4">
    <source>
        <dbReference type="PROSITE" id="PS51021"/>
    </source>
</evidence>
<dbReference type="InterPro" id="IPR004148">
    <property type="entry name" value="BAR_dom"/>
</dbReference>
<sequence>MSWAGFKKNVNRATTQVMMKTGHVEKTNDRDYEVEERNRRFKTMEAAALRLQKESKGYLDSLRAMTASQMRIAETIDAFYGDSGAKDGVSRSYKQAVEDLDAETIKALDGPYRTTVLDPITRFCAYFPDVNEAIKKRAHKLLDYDALRAKVKRLAEKPDKDATKLPRTEKEMEMAKAAYEQLNEQLSTELPQLIDLRVPYLDPTFEALVKIQLRFCAEAYSRMAQVQQYLDADTRDQYAEGQLDARVEQVLQEIRELSISGTFPVSWKLYSVSTSDSDPADSDFSDFGISDTDFTRSNLSGPGFSDSLFSVSESSGASPSTGLDGFPRFSGLFDSLDPPDPTETSDLVEASDFFETPDLVETSDLFDSLDLSIFDSSASGF</sequence>
<dbReference type="InterPro" id="IPR046982">
    <property type="entry name" value="BIN3/RVS161-like"/>
</dbReference>
<dbReference type="Proteomes" id="UP000604273">
    <property type="component" value="Unassembled WGS sequence"/>
</dbReference>
<keyword evidence="6" id="KW-1185">Reference proteome</keyword>
<reference evidence="5" key="2">
    <citation type="submission" date="2020-05" db="EMBL/GenBank/DDBJ databases">
        <authorList>
            <person name="Kim H.-S."/>
            <person name="Proctor R.H."/>
            <person name="Brown D.W."/>
        </authorList>
    </citation>
    <scope>NUCLEOTIDE SEQUENCE</scope>
    <source>
        <strain evidence="5">NRRL 45417</strain>
    </source>
</reference>
<reference evidence="5" key="1">
    <citation type="journal article" date="2020" name="BMC Genomics">
        <title>Correction to: Identification and distribution of gene clusters required for synthesis of sphingolipid metabolism inhibitors in diverse species of the filamentous fungus Fusarium.</title>
        <authorList>
            <person name="Kim H.S."/>
            <person name="Lohmar J.M."/>
            <person name="Busman M."/>
            <person name="Brown D.W."/>
            <person name="Naumann T.A."/>
            <person name="Divon H.H."/>
            <person name="Lysoe E."/>
            <person name="Uhlig S."/>
            <person name="Proctor R.H."/>
        </authorList>
    </citation>
    <scope>NUCLEOTIDE SEQUENCE</scope>
    <source>
        <strain evidence="5">NRRL 45417</strain>
    </source>
</reference>
<proteinExistence type="predicted"/>
<dbReference type="AlphaFoldDB" id="A0A8H4TGY0"/>
<evidence type="ECO:0000256" key="1">
    <source>
        <dbReference type="ARBA" id="ARBA00004245"/>
    </source>
</evidence>
<comment type="subcellular location">
    <subcellularLocation>
        <location evidence="1">Cytoplasm</location>
        <location evidence="1">Cytoskeleton</location>
    </subcellularLocation>
</comment>
<accession>A0A8H4TGY0</accession>
<evidence type="ECO:0000313" key="5">
    <source>
        <dbReference type="EMBL" id="KAF4957795.1"/>
    </source>
</evidence>
<dbReference type="Gene3D" id="1.20.1270.60">
    <property type="entry name" value="Arfaptin homology (AH) domain/BAR domain"/>
    <property type="match status" value="1"/>
</dbReference>
<keyword evidence="2" id="KW-0963">Cytoplasm</keyword>
<keyword evidence="3" id="KW-0206">Cytoskeleton</keyword>
<dbReference type="SMART" id="SM00721">
    <property type="entry name" value="BAR"/>
    <property type="match status" value="1"/>
</dbReference>
<organism evidence="5 6">
    <name type="scientific">Fusarium gaditjirri</name>
    <dbReference type="NCBI Taxonomy" id="282569"/>
    <lineage>
        <taxon>Eukaryota</taxon>
        <taxon>Fungi</taxon>
        <taxon>Dikarya</taxon>
        <taxon>Ascomycota</taxon>
        <taxon>Pezizomycotina</taxon>
        <taxon>Sordariomycetes</taxon>
        <taxon>Hypocreomycetidae</taxon>
        <taxon>Hypocreales</taxon>
        <taxon>Nectriaceae</taxon>
        <taxon>Fusarium</taxon>
        <taxon>Fusarium nisikadoi species complex</taxon>
    </lineage>
</organism>
<dbReference type="Pfam" id="PF03114">
    <property type="entry name" value="BAR"/>
    <property type="match status" value="1"/>
</dbReference>
<dbReference type="EMBL" id="JABFAI010000062">
    <property type="protein sequence ID" value="KAF4957795.1"/>
    <property type="molecule type" value="Genomic_DNA"/>
</dbReference>
<name>A0A8H4TGY0_9HYPO</name>
<dbReference type="GO" id="GO:0043332">
    <property type="term" value="C:mating projection tip"/>
    <property type="evidence" value="ECO:0007669"/>
    <property type="project" value="TreeGrafter"/>
</dbReference>
<dbReference type="SUPFAM" id="SSF103657">
    <property type="entry name" value="BAR/IMD domain-like"/>
    <property type="match status" value="1"/>
</dbReference>
<dbReference type="GO" id="GO:0030479">
    <property type="term" value="C:actin cortical patch"/>
    <property type="evidence" value="ECO:0007669"/>
    <property type="project" value="TreeGrafter"/>
</dbReference>
<dbReference type="GO" id="GO:0031097">
    <property type="term" value="C:medial cortex"/>
    <property type="evidence" value="ECO:0007669"/>
    <property type="project" value="TreeGrafter"/>
</dbReference>
<dbReference type="GO" id="GO:0007015">
    <property type="term" value="P:actin filament organization"/>
    <property type="evidence" value="ECO:0007669"/>
    <property type="project" value="InterPro"/>
</dbReference>
<dbReference type="InterPro" id="IPR027267">
    <property type="entry name" value="AH/BAR_dom_sf"/>
</dbReference>
<dbReference type="GO" id="GO:1990528">
    <property type="term" value="C:Rvs161p-Rvs167p complex"/>
    <property type="evidence" value="ECO:0007669"/>
    <property type="project" value="TreeGrafter"/>
</dbReference>
<dbReference type="OrthoDB" id="446293at2759"/>
<evidence type="ECO:0000256" key="3">
    <source>
        <dbReference type="ARBA" id="ARBA00023212"/>
    </source>
</evidence>
<dbReference type="GO" id="GO:0051666">
    <property type="term" value="P:actin cortical patch localization"/>
    <property type="evidence" value="ECO:0007669"/>
    <property type="project" value="InterPro"/>
</dbReference>
<dbReference type="GO" id="GO:0006897">
    <property type="term" value="P:endocytosis"/>
    <property type="evidence" value="ECO:0007669"/>
    <property type="project" value="InterPro"/>
</dbReference>
<dbReference type="CDD" id="cd07591">
    <property type="entry name" value="BAR_Rvs161p"/>
    <property type="match status" value="1"/>
</dbReference>
<dbReference type="InterPro" id="IPR037429">
    <property type="entry name" value="Rvs161/Hob3_BAR"/>
</dbReference>
<dbReference type="PROSITE" id="PS51021">
    <property type="entry name" value="BAR"/>
    <property type="match status" value="1"/>
</dbReference>
<dbReference type="PANTHER" id="PTHR47174:SF3">
    <property type="entry name" value="BRIDGING INTEGRATOR 3"/>
    <property type="match status" value="1"/>
</dbReference>